<reference evidence="1 2" key="1">
    <citation type="submission" date="2016-10" db="EMBL/GenBank/DDBJ databases">
        <authorList>
            <person name="de Groot N.N."/>
        </authorList>
    </citation>
    <scope>NUCLEOTIDE SEQUENCE [LARGE SCALE GENOMIC DNA]</scope>
    <source>
        <strain evidence="1 2">ATCC BAA-466</strain>
    </source>
</reference>
<evidence type="ECO:0000313" key="2">
    <source>
        <dbReference type="Proteomes" id="UP000199708"/>
    </source>
</evidence>
<sequence>MFSNKVFYSWQSELPPNKNRNFIEEVLKRAIKNLNKEIEIQTSLDKDTLGELGSPDIINTILNKIKECSFMVADISLTDGDSPNANVIFELGYGVSELGWERVICLFNTKYGRIEDLPFNLRGKRITVYNSDAPNDKNRLIKIIEKTISDLIPSFDGLKVERVLDKQKLDKLLVNVIKYFENIYGSFEKLNSISDVELKKIIEGKSIVGFYLFKNFDIIISELEKLLKSESKFYSKREVKNLIASLLVYLKEFNYYINNRNNPDLFIDTYKTNKKLKVINSKDLNNNNKDGYLLINKLDVDKGQVQDFGEIRNLILVKKATNYFIISYEKLSKYVDLSSKILLLIVNYFNEYMVDLDLFNDFKIQRIDDLNRQLQSYKDIDLTNESIEKLESINLDQLLYFPYEEVILTNIIFHLKKVGYLFNKDEYINEVIGNFYEYQFNINTRVIERIDKSLISEKEYYRLKKEPDLYNVKQVILPNKILSKNRLIFDEELINQSDEFKNIADKLQFNLLQLTPQLIKETIKMSFKPNFYLDRNNIMKKFYSNMKSIEQDVKLFLYSINQESDTIDFEKNKYV</sequence>
<dbReference type="Proteomes" id="UP000199708">
    <property type="component" value="Unassembled WGS sequence"/>
</dbReference>
<dbReference type="OrthoDB" id="8910972at2"/>
<dbReference type="EMBL" id="FNCK01000009">
    <property type="protein sequence ID" value="SDG44332.1"/>
    <property type="molecule type" value="Genomic_DNA"/>
</dbReference>
<keyword evidence="2" id="KW-1185">Reference proteome</keyword>
<protein>
    <recommendedName>
        <fullName evidence="3">CD-NTase-associated protein 12/Pycsar effector protein TIR domain-containing protein</fullName>
    </recommendedName>
</protein>
<dbReference type="RefSeq" id="WP_090290258.1">
    <property type="nucleotide sequence ID" value="NZ_FNCK01000009.1"/>
</dbReference>
<name>A0A1G7U9R9_9LACT</name>
<accession>A0A1G7U9R9</accession>
<gene>
    <name evidence="1" type="ORF">SAMN05421791_10911</name>
</gene>
<evidence type="ECO:0008006" key="3">
    <source>
        <dbReference type="Google" id="ProtNLM"/>
    </source>
</evidence>
<dbReference type="STRING" id="120956.SAMN05421791_10911"/>
<dbReference type="Gene3D" id="3.40.50.450">
    <property type="match status" value="1"/>
</dbReference>
<proteinExistence type="predicted"/>
<dbReference type="AlphaFoldDB" id="A0A1G7U9R9"/>
<evidence type="ECO:0000313" key="1">
    <source>
        <dbReference type="EMBL" id="SDG44332.1"/>
    </source>
</evidence>
<organism evidence="1 2">
    <name type="scientific">Facklamia miroungae</name>
    <dbReference type="NCBI Taxonomy" id="120956"/>
    <lineage>
        <taxon>Bacteria</taxon>
        <taxon>Bacillati</taxon>
        <taxon>Bacillota</taxon>
        <taxon>Bacilli</taxon>
        <taxon>Lactobacillales</taxon>
        <taxon>Aerococcaceae</taxon>
        <taxon>Facklamia</taxon>
    </lineage>
</organism>